<dbReference type="PROSITE" id="PS51186">
    <property type="entry name" value="GNAT"/>
    <property type="match status" value="1"/>
</dbReference>
<gene>
    <name evidence="2" type="ORF">GCM10023189_06380</name>
</gene>
<dbReference type="Gene3D" id="3.40.630.30">
    <property type="match status" value="1"/>
</dbReference>
<evidence type="ECO:0000313" key="3">
    <source>
        <dbReference type="Proteomes" id="UP001501175"/>
    </source>
</evidence>
<evidence type="ECO:0000313" key="2">
    <source>
        <dbReference type="EMBL" id="GAA4448466.1"/>
    </source>
</evidence>
<dbReference type="EMBL" id="BAABHD010000005">
    <property type="protein sequence ID" value="GAA4448466.1"/>
    <property type="molecule type" value="Genomic_DNA"/>
</dbReference>
<dbReference type="SUPFAM" id="SSF55729">
    <property type="entry name" value="Acyl-CoA N-acyltransferases (Nat)"/>
    <property type="match status" value="1"/>
</dbReference>
<dbReference type="InterPro" id="IPR053144">
    <property type="entry name" value="Acetyltransferase_Butenolide"/>
</dbReference>
<accession>A0ABP8MCP6</accession>
<dbReference type="PANTHER" id="PTHR43233">
    <property type="entry name" value="FAMILY N-ACETYLTRANSFERASE, PUTATIVE (AFU_ORTHOLOGUE AFUA_6G03350)-RELATED"/>
    <property type="match status" value="1"/>
</dbReference>
<dbReference type="CDD" id="cd04301">
    <property type="entry name" value="NAT_SF"/>
    <property type="match status" value="1"/>
</dbReference>
<feature type="domain" description="N-acetyltransferase" evidence="1">
    <location>
        <begin position="14"/>
        <end position="149"/>
    </location>
</feature>
<reference evidence="3" key="1">
    <citation type="journal article" date="2019" name="Int. J. Syst. Evol. Microbiol.">
        <title>The Global Catalogue of Microorganisms (GCM) 10K type strain sequencing project: providing services to taxonomists for standard genome sequencing and annotation.</title>
        <authorList>
            <consortium name="The Broad Institute Genomics Platform"/>
            <consortium name="The Broad Institute Genome Sequencing Center for Infectious Disease"/>
            <person name="Wu L."/>
            <person name="Ma J."/>
        </authorList>
    </citation>
    <scope>NUCLEOTIDE SEQUENCE [LARGE SCALE GENOMIC DNA]</scope>
    <source>
        <strain evidence="3">JCM 17927</strain>
    </source>
</reference>
<dbReference type="InterPro" id="IPR000182">
    <property type="entry name" value="GNAT_dom"/>
</dbReference>
<dbReference type="Proteomes" id="UP001501175">
    <property type="component" value="Unassembled WGS sequence"/>
</dbReference>
<sequence>MFLQMSTLLEKQQGEYRISTDPNLLQFEVIYDFLCNHSYWAKGISREFVRKQLDSSTLHFGLYHGNQQVGYAQVLTNYTSFAYLGNVFVLPAHRGKGLSKWLMETIMSHSDLQTIRRWLLATRDAHGLYRQFGFTELAKPETIMEKFDPDAYI</sequence>
<keyword evidence="3" id="KW-1185">Reference proteome</keyword>
<evidence type="ECO:0000259" key="1">
    <source>
        <dbReference type="PROSITE" id="PS51186"/>
    </source>
</evidence>
<organism evidence="2 3">
    <name type="scientific">Nibrella saemangeumensis</name>
    <dbReference type="NCBI Taxonomy" id="1084526"/>
    <lineage>
        <taxon>Bacteria</taxon>
        <taxon>Pseudomonadati</taxon>
        <taxon>Bacteroidota</taxon>
        <taxon>Cytophagia</taxon>
        <taxon>Cytophagales</taxon>
        <taxon>Spirosomataceae</taxon>
        <taxon>Nibrella</taxon>
    </lineage>
</organism>
<protein>
    <submittedName>
        <fullName evidence="2">GNAT family N-acetyltransferase</fullName>
    </submittedName>
</protein>
<dbReference type="Pfam" id="PF13508">
    <property type="entry name" value="Acetyltransf_7"/>
    <property type="match status" value="1"/>
</dbReference>
<comment type="caution">
    <text evidence="2">The sequence shown here is derived from an EMBL/GenBank/DDBJ whole genome shotgun (WGS) entry which is preliminary data.</text>
</comment>
<dbReference type="InterPro" id="IPR016181">
    <property type="entry name" value="Acyl_CoA_acyltransferase"/>
</dbReference>
<proteinExistence type="predicted"/>
<name>A0ABP8MCP6_9BACT</name>
<dbReference type="PANTHER" id="PTHR43233:SF1">
    <property type="entry name" value="FAMILY N-ACETYLTRANSFERASE, PUTATIVE (AFU_ORTHOLOGUE AFUA_6G03350)-RELATED"/>
    <property type="match status" value="1"/>
</dbReference>